<dbReference type="EMBL" id="JAFIMR010000056">
    <property type="protein sequence ID" value="KAI1853813.1"/>
    <property type="molecule type" value="Genomic_DNA"/>
</dbReference>
<evidence type="ECO:0000259" key="2">
    <source>
        <dbReference type="Pfam" id="PF26640"/>
    </source>
</evidence>
<dbReference type="PANTHER" id="PTHR10622">
    <property type="entry name" value="HET DOMAIN-CONTAINING PROTEIN"/>
    <property type="match status" value="1"/>
</dbReference>
<evidence type="ECO:0000259" key="1">
    <source>
        <dbReference type="Pfam" id="PF06985"/>
    </source>
</evidence>
<accession>A0A9P9WA01</accession>
<dbReference type="InterPro" id="IPR058525">
    <property type="entry name" value="DUF8212"/>
</dbReference>
<gene>
    <name evidence="3" type="ORF">JX265_012644</name>
</gene>
<dbReference type="AlphaFoldDB" id="A0A9P9WA01"/>
<dbReference type="PANTHER" id="PTHR10622:SF10">
    <property type="entry name" value="HET DOMAIN-CONTAINING PROTEIN"/>
    <property type="match status" value="1"/>
</dbReference>
<protein>
    <recommendedName>
        <fullName evidence="5">Heterokaryon incompatibility domain-containing protein</fullName>
    </recommendedName>
</protein>
<evidence type="ECO:0008006" key="5">
    <source>
        <dbReference type="Google" id="ProtNLM"/>
    </source>
</evidence>
<organism evidence="3 4">
    <name type="scientific">Neoarthrinium moseri</name>
    <dbReference type="NCBI Taxonomy" id="1658444"/>
    <lineage>
        <taxon>Eukaryota</taxon>
        <taxon>Fungi</taxon>
        <taxon>Dikarya</taxon>
        <taxon>Ascomycota</taxon>
        <taxon>Pezizomycotina</taxon>
        <taxon>Sordariomycetes</taxon>
        <taxon>Xylariomycetidae</taxon>
        <taxon>Amphisphaeriales</taxon>
        <taxon>Apiosporaceae</taxon>
        <taxon>Neoarthrinium</taxon>
    </lineage>
</organism>
<reference evidence="3" key="1">
    <citation type="submission" date="2021-03" db="EMBL/GenBank/DDBJ databases">
        <title>Revisited historic fungal species revealed as producer of novel bioactive compounds through whole genome sequencing and comparative genomics.</title>
        <authorList>
            <person name="Vignolle G.A."/>
            <person name="Hochenegger N."/>
            <person name="Mach R.L."/>
            <person name="Mach-Aigner A.R."/>
            <person name="Javad Rahimi M."/>
            <person name="Salim K.A."/>
            <person name="Chan C.M."/>
            <person name="Lim L.B.L."/>
            <person name="Cai F."/>
            <person name="Druzhinina I.S."/>
            <person name="U'Ren J.M."/>
            <person name="Derntl C."/>
        </authorList>
    </citation>
    <scope>NUCLEOTIDE SEQUENCE</scope>
    <source>
        <strain evidence="3">TUCIM 5799</strain>
    </source>
</reference>
<proteinExistence type="predicted"/>
<keyword evidence="4" id="KW-1185">Reference proteome</keyword>
<sequence length="566" mass="63846">MLLLNAQSLKLVEFVGQTPRYAILSHVWEEQEVTLDDLRLSRYVAESRRGYPKIQNACAQALKCGLSYIWIDTCCIDKSSSAELSEAINSMFRWYQESAVCFAFLADVSAVDDIGQDDSEFSRSRWFTRGWTLQELLAPEHVQFMSKSWSELGTKVSLSTYLTKITSIDKDYLNGEDLGTASIAHRMSWASRRATTRLEDMAYCLLGIFDIHMPLIYGEGIKAFRRLQEEILKDTTDESIFAWWRADDSANEGPNGRLGGSTIPGACGILAQSPSDFAFSANIIPWRARDDQPCVVSSNAIQLTSYRHGTAMLQCRDRLDPGRRIYIPLSRFMNTEQFFRAGPGPPDYIHPWQVEPITVGRVQVMKDRPRRRHRQAASFHVMLPVAAFSPIVRIGDVKGSNFIWEDKTCGLRRETAGIPFIVRVSLHVGGGDAYRLALWLLAWSKREFKLDYVALTPHGDTFEFDNGTPGRIAGSSHHAAPRHITDRSKPGYIVNVRDSTYIDTSRFNHTRFGGTVQKELSPTGNSLYIIWVTMDVDLLSMGPLLEDVTGKGSSRRLGKVRDWFSA</sequence>
<dbReference type="Proteomes" id="UP000829685">
    <property type="component" value="Unassembled WGS sequence"/>
</dbReference>
<name>A0A9P9WA01_9PEZI</name>
<dbReference type="Pfam" id="PF06985">
    <property type="entry name" value="HET"/>
    <property type="match status" value="1"/>
</dbReference>
<feature type="domain" description="Heterokaryon incompatibility" evidence="1">
    <location>
        <begin position="21"/>
        <end position="110"/>
    </location>
</feature>
<evidence type="ECO:0000313" key="3">
    <source>
        <dbReference type="EMBL" id="KAI1853813.1"/>
    </source>
</evidence>
<feature type="domain" description="DUF8212" evidence="2">
    <location>
        <begin position="222"/>
        <end position="288"/>
    </location>
</feature>
<dbReference type="InterPro" id="IPR010730">
    <property type="entry name" value="HET"/>
</dbReference>
<comment type="caution">
    <text evidence="3">The sequence shown here is derived from an EMBL/GenBank/DDBJ whole genome shotgun (WGS) entry which is preliminary data.</text>
</comment>
<dbReference type="Pfam" id="PF26640">
    <property type="entry name" value="DUF8212"/>
    <property type="match status" value="1"/>
</dbReference>
<evidence type="ECO:0000313" key="4">
    <source>
        <dbReference type="Proteomes" id="UP000829685"/>
    </source>
</evidence>